<feature type="signal peptide" evidence="14">
    <location>
        <begin position="1"/>
        <end position="33"/>
    </location>
</feature>
<proteinExistence type="predicted"/>
<gene>
    <name evidence="16" type="ORF">G4B88_028577</name>
</gene>
<dbReference type="Gene3D" id="1.10.510.10">
    <property type="entry name" value="Transferase(Phosphotransferase) domain 1"/>
    <property type="match status" value="1"/>
</dbReference>
<keyword evidence="2" id="KW-0723">Serine/threonine-protein kinase</keyword>
<dbReference type="PANTHER" id="PTHR45631:SF68">
    <property type="entry name" value="REPEAT FAMILY PROTEIN, PUTATIVE, EXPRESSED-RELATED"/>
    <property type="match status" value="1"/>
</dbReference>
<evidence type="ECO:0000256" key="7">
    <source>
        <dbReference type="ARBA" id="ARBA00022777"/>
    </source>
</evidence>
<dbReference type="FunFam" id="2.60.120.430:FF:000005">
    <property type="entry name" value="Putative receptor-like protein kinase"/>
    <property type="match status" value="1"/>
</dbReference>
<evidence type="ECO:0000256" key="11">
    <source>
        <dbReference type="ARBA" id="ARBA00023180"/>
    </source>
</evidence>
<dbReference type="PROSITE" id="PS00107">
    <property type="entry name" value="PROTEIN_KINASE_ATP"/>
    <property type="match status" value="1"/>
</dbReference>
<dbReference type="Gene3D" id="2.60.120.430">
    <property type="entry name" value="Galactose-binding lectin"/>
    <property type="match status" value="2"/>
</dbReference>
<dbReference type="PANTHER" id="PTHR45631">
    <property type="entry name" value="OS07G0107800 PROTEIN-RELATED"/>
    <property type="match status" value="1"/>
</dbReference>
<evidence type="ECO:0000256" key="10">
    <source>
        <dbReference type="ARBA" id="ARBA00023136"/>
    </source>
</evidence>
<evidence type="ECO:0000259" key="15">
    <source>
        <dbReference type="PROSITE" id="PS50011"/>
    </source>
</evidence>
<feature type="compositionally biased region" description="Polar residues" evidence="13">
    <location>
        <begin position="736"/>
        <end position="749"/>
    </location>
</feature>
<sequence length="749" mass="83587">MEKHQSHRPNIPKPPLLIFLLHFLTLHLNISSAYEIPVKYFINCGSKETVNNGSRNFVGDKKSSTSKTGFFFTKPSSTDTNINQSPSNISALYNTARIFKEQSSYVFNTGGVNTTYLVRLHFFAFSSHTDLSTAVFDVSASGFLLLHNFTAQSSKRFPLIKEFFIPTNTSKFQISFTPKQSSFAFVNAIEVFPAPPLNFSLGEAKNAGEQQPTSVLQTVYRINVGGPRIESDRDTVWRNWETDDSYLVDKSSAYTYKTTVSFKNLFDETPELVYMSAKVMSNTTGNSKVTWSFVVNKTAGHLVRTHFCDIISISENTLAFKVYINSNISQEINATNYLRNYSPFHIDFQVGSHDSGVMNVSIGPVNPEIDKSPFLNGLEIFEIMDTLTSMPAAATESNSPKTTVNFSPTQQIGKGGFGIVYKGILSNGTQVAIKRSSPGSGQGLSEFETEIMVLSKIRHQHLVSLIGYCEERSEMILVYEFMENGSLTDHLYNSDLPSLSWKQRLDICIGAARGLKYLHNDSPQVIIHRDVKSANILLDQNLIAKVADFGLSKSGPPEESHISTKVKGTFGYLDPEYFTSQQLSQKSDVYSFGVVLLEVLCARPAIDTHLPRDQINLAEWAKYCNNKGVIEKIIDPSIKTQLSPNSLQKFMETAEKCLQEEGVDRPSMGDVIWDLEYALQYQQTPVPREPHEDSTITASSAFVMSDARRLPSLDSTIYIDDDSATLSENLPHLNAGESSPQMRTQNFDQ</sequence>
<keyword evidence="10" id="KW-0472">Membrane</keyword>
<evidence type="ECO:0000256" key="13">
    <source>
        <dbReference type="SAM" id="MobiDB-lite"/>
    </source>
</evidence>
<dbReference type="FunFam" id="1.10.510.10:FF:000252">
    <property type="entry name" value="Receptor-like protein kinase FERONIA"/>
    <property type="match status" value="1"/>
</dbReference>
<evidence type="ECO:0000313" key="16">
    <source>
        <dbReference type="EMBL" id="KAF4364654.1"/>
    </source>
</evidence>
<dbReference type="EMBL" id="JAATIQ010000280">
    <property type="protein sequence ID" value="KAF4364654.1"/>
    <property type="molecule type" value="Genomic_DNA"/>
</dbReference>
<keyword evidence="8 12" id="KW-0067">ATP-binding</keyword>
<evidence type="ECO:0000256" key="8">
    <source>
        <dbReference type="ARBA" id="ARBA00022840"/>
    </source>
</evidence>
<dbReference type="InterPro" id="IPR008271">
    <property type="entry name" value="Ser/Thr_kinase_AS"/>
</dbReference>
<comment type="caution">
    <text evidence="16">The sequence shown here is derived from an EMBL/GenBank/DDBJ whole genome shotgun (WGS) entry which is preliminary data.</text>
</comment>
<accession>A0A7J6F1S7</accession>
<keyword evidence="17" id="KW-1185">Reference proteome</keyword>
<protein>
    <recommendedName>
        <fullName evidence="15">Protein kinase domain-containing protein</fullName>
    </recommendedName>
</protein>
<evidence type="ECO:0000256" key="12">
    <source>
        <dbReference type="PROSITE-ProRule" id="PRU10141"/>
    </source>
</evidence>
<dbReference type="PROSITE" id="PS50011">
    <property type="entry name" value="PROTEIN_KINASE_DOM"/>
    <property type="match status" value="1"/>
</dbReference>
<dbReference type="InterPro" id="IPR011009">
    <property type="entry name" value="Kinase-like_dom_sf"/>
</dbReference>
<keyword evidence="11" id="KW-0325">Glycoprotein</keyword>
<dbReference type="Gene3D" id="3.30.200.20">
    <property type="entry name" value="Phosphorylase Kinase, domain 1"/>
    <property type="match status" value="1"/>
</dbReference>
<dbReference type="Pfam" id="PF07714">
    <property type="entry name" value="PK_Tyr_Ser-Thr"/>
    <property type="match status" value="1"/>
</dbReference>
<keyword evidence="3" id="KW-0808">Transferase</keyword>
<evidence type="ECO:0000256" key="3">
    <source>
        <dbReference type="ARBA" id="ARBA00022679"/>
    </source>
</evidence>
<evidence type="ECO:0000256" key="1">
    <source>
        <dbReference type="ARBA" id="ARBA00004479"/>
    </source>
</evidence>
<evidence type="ECO:0000256" key="14">
    <source>
        <dbReference type="SAM" id="SignalP"/>
    </source>
</evidence>
<keyword evidence="4" id="KW-0812">Transmembrane</keyword>
<feature type="region of interest" description="Disordered" evidence="13">
    <location>
        <begin position="729"/>
        <end position="749"/>
    </location>
</feature>
<dbReference type="FunFam" id="3.30.200.20:FF:000039">
    <property type="entry name" value="receptor-like protein kinase FERONIA"/>
    <property type="match status" value="1"/>
</dbReference>
<keyword evidence="6 12" id="KW-0547">Nucleotide-binding</keyword>
<keyword evidence="5 14" id="KW-0732">Signal</keyword>
<reference evidence="16 17" key="1">
    <citation type="journal article" date="2020" name="bioRxiv">
        <title>Sequence and annotation of 42 cannabis genomes reveals extensive copy number variation in cannabinoid synthesis and pathogen resistance genes.</title>
        <authorList>
            <person name="Mckernan K.J."/>
            <person name="Helbert Y."/>
            <person name="Kane L.T."/>
            <person name="Ebling H."/>
            <person name="Zhang L."/>
            <person name="Liu B."/>
            <person name="Eaton Z."/>
            <person name="Mclaughlin S."/>
            <person name="Kingan S."/>
            <person name="Baybayan P."/>
            <person name="Concepcion G."/>
            <person name="Jordan M."/>
            <person name="Riva A."/>
            <person name="Barbazuk W."/>
            <person name="Harkins T."/>
        </authorList>
    </citation>
    <scope>NUCLEOTIDE SEQUENCE [LARGE SCALE GENOMIC DNA]</scope>
    <source>
        <strain evidence="17">cv. Jamaican Lion 4</strain>
        <tissue evidence="16">Leaf</tissue>
    </source>
</reference>
<dbReference type="Proteomes" id="UP000583929">
    <property type="component" value="Unassembled WGS sequence"/>
</dbReference>
<dbReference type="SMART" id="SM00220">
    <property type="entry name" value="S_TKc"/>
    <property type="match status" value="1"/>
</dbReference>
<evidence type="ECO:0000256" key="4">
    <source>
        <dbReference type="ARBA" id="ARBA00022692"/>
    </source>
</evidence>
<dbReference type="InterPro" id="IPR024788">
    <property type="entry name" value="Malectin-like_Carb-bd_dom"/>
</dbReference>
<evidence type="ECO:0000256" key="9">
    <source>
        <dbReference type="ARBA" id="ARBA00022989"/>
    </source>
</evidence>
<dbReference type="InterPro" id="IPR000719">
    <property type="entry name" value="Prot_kinase_dom"/>
</dbReference>
<evidence type="ECO:0000256" key="2">
    <source>
        <dbReference type="ARBA" id="ARBA00022527"/>
    </source>
</evidence>
<keyword evidence="7" id="KW-0418">Kinase</keyword>
<organism evidence="16 17">
    <name type="scientific">Cannabis sativa</name>
    <name type="common">Hemp</name>
    <name type="synonym">Marijuana</name>
    <dbReference type="NCBI Taxonomy" id="3483"/>
    <lineage>
        <taxon>Eukaryota</taxon>
        <taxon>Viridiplantae</taxon>
        <taxon>Streptophyta</taxon>
        <taxon>Embryophyta</taxon>
        <taxon>Tracheophyta</taxon>
        <taxon>Spermatophyta</taxon>
        <taxon>Magnoliopsida</taxon>
        <taxon>eudicotyledons</taxon>
        <taxon>Gunneridae</taxon>
        <taxon>Pentapetalae</taxon>
        <taxon>rosids</taxon>
        <taxon>fabids</taxon>
        <taxon>Rosales</taxon>
        <taxon>Cannabaceae</taxon>
        <taxon>Cannabis</taxon>
    </lineage>
</organism>
<dbReference type="GO" id="GO:0004674">
    <property type="term" value="F:protein serine/threonine kinase activity"/>
    <property type="evidence" value="ECO:0007669"/>
    <property type="project" value="UniProtKB-KW"/>
</dbReference>
<name>A0A7J6F1S7_CANSA</name>
<feature type="chain" id="PRO_5029903475" description="Protein kinase domain-containing protein" evidence="14">
    <location>
        <begin position="34"/>
        <end position="749"/>
    </location>
</feature>
<feature type="binding site" evidence="12">
    <location>
        <position position="434"/>
    </location>
    <ligand>
        <name>ATP</name>
        <dbReference type="ChEBI" id="CHEBI:30616"/>
    </ligand>
</feature>
<comment type="subcellular location">
    <subcellularLocation>
        <location evidence="1">Membrane</location>
        <topology evidence="1">Single-pass type I membrane protein</topology>
    </subcellularLocation>
</comment>
<dbReference type="GO" id="GO:0005524">
    <property type="term" value="F:ATP binding"/>
    <property type="evidence" value="ECO:0007669"/>
    <property type="project" value="UniProtKB-UniRule"/>
</dbReference>
<dbReference type="InterPro" id="IPR017441">
    <property type="entry name" value="Protein_kinase_ATP_BS"/>
</dbReference>
<dbReference type="CDD" id="cd14066">
    <property type="entry name" value="STKc_IRAK"/>
    <property type="match status" value="1"/>
</dbReference>
<evidence type="ECO:0000313" key="17">
    <source>
        <dbReference type="Proteomes" id="UP000583929"/>
    </source>
</evidence>
<dbReference type="InterPro" id="IPR001245">
    <property type="entry name" value="Ser-Thr/Tyr_kinase_cat_dom"/>
</dbReference>
<dbReference type="AlphaFoldDB" id="A0A7J6F1S7"/>
<evidence type="ECO:0000256" key="6">
    <source>
        <dbReference type="ARBA" id="ARBA00022741"/>
    </source>
</evidence>
<feature type="domain" description="Protein kinase" evidence="15">
    <location>
        <begin position="406"/>
        <end position="678"/>
    </location>
</feature>
<dbReference type="SUPFAM" id="SSF56112">
    <property type="entry name" value="Protein kinase-like (PK-like)"/>
    <property type="match status" value="1"/>
</dbReference>
<keyword evidence="9" id="KW-1133">Transmembrane helix</keyword>
<dbReference type="Pfam" id="PF12819">
    <property type="entry name" value="Malectin_like"/>
    <property type="match status" value="1"/>
</dbReference>
<dbReference type="GO" id="GO:0016020">
    <property type="term" value="C:membrane"/>
    <property type="evidence" value="ECO:0007669"/>
    <property type="project" value="UniProtKB-SubCell"/>
</dbReference>
<dbReference type="PROSITE" id="PS00108">
    <property type="entry name" value="PROTEIN_KINASE_ST"/>
    <property type="match status" value="1"/>
</dbReference>
<evidence type="ECO:0000256" key="5">
    <source>
        <dbReference type="ARBA" id="ARBA00022729"/>
    </source>
</evidence>